<organism evidence="2 3">
    <name type="scientific">Amycolatopsis bullii</name>
    <dbReference type="NCBI Taxonomy" id="941987"/>
    <lineage>
        <taxon>Bacteria</taxon>
        <taxon>Bacillati</taxon>
        <taxon>Actinomycetota</taxon>
        <taxon>Actinomycetes</taxon>
        <taxon>Pseudonocardiales</taxon>
        <taxon>Pseudonocardiaceae</taxon>
        <taxon>Amycolatopsis</taxon>
    </lineage>
</organism>
<feature type="compositionally biased region" description="Polar residues" evidence="1">
    <location>
        <begin position="171"/>
        <end position="189"/>
    </location>
</feature>
<reference evidence="3" key="1">
    <citation type="journal article" date="2019" name="Int. J. Syst. Evol. Microbiol.">
        <title>The Global Catalogue of Microorganisms (GCM) 10K type strain sequencing project: providing services to taxonomists for standard genome sequencing and annotation.</title>
        <authorList>
            <consortium name="The Broad Institute Genomics Platform"/>
            <consortium name="The Broad Institute Genome Sequencing Center for Infectious Disease"/>
            <person name="Wu L."/>
            <person name="Ma J."/>
        </authorList>
    </citation>
    <scope>NUCLEOTIDE SEQUENCE [LARGE SCALE GENOMIC DNA]</scope>
    <source>
        <strain evidence="3">CGMCC 4.7680</strain>
    </source>
</reference>
<accession>A0ABQ3KSI3</accession>
<feature type="compositionally biased region" description="Basic and acidic residues" evidence="1">
    <location>
        <begin position="89"/>
        <end position="109"/>
    </location>
</feature>
<evidence type="ECO:0000313" key="3">
    <source>
        <dbReference type="Proteomes" id="UP000649955"/>
    </source>
</evidence>
<gene>
    <name evidence="2" type="ORF">GCM10017567_85720</name>
</gene>
<sequence>MDEDYARKLRNWLRAEPGATPSGASEEREWLRGIPEPASEEQADTPDRWTVRGQLPQTPADDDWVCPVIALPVPRSSRENGCRMSGVEVRVRWERPANADRMSDAEARSRWSHPTNAGHRAQTSDPTSDAEARSRSAHPANANPMTDAEARSRWNHPTNADRRAQAPGPSPTTETEALPANHSTETPSPMTEAEARSRWNHPTNWHRRRRAAAEDRRRDQPGSR</sequence>
<keyword evidence="3" id="KW-1185">Reference proteome</keyword>
<protein>
    <submittedName>
        <fullName evidence="2">Uncharacterized protein</fullName>
    </submittedName>
</protein>
<feature type="compositionally biased region" description="Basic and acidic residues" evidence="1">
    <location>
        <begin position="211"/>
        <end position="224"/>
    </location>
</feature>
<evidence type="ECO:0000313" key="2">
    <source>
        <dbReference type="EMBL" id="GHG49811.1"/>
    </source>
</evidence>
<dbReference type="RefSeq" id="WP_191317065.1">
    <property type="nucleotide sequence ID" value="NZ_BNAW01000081.1"/>
</dbReference>
<dbReference type="Proteomes" id="UP000649955">
    <property type="component" value="Unassembled WGS sequence"/>
</dbReference>
<name>A0ABQ3KSI3_9PSEU</name>
<feature type="region of interest" description="Disordered" evidence="1">
    <location>
        <begin position="14"/>
        <end position="224"/>
    </location>
</feature>
<dbReference type="EMBL" id="BNAW01000081">
    <property type="protein sequence ID" value="GHG49811.1"/>
    <property type="molecule type" value="Genomic_DNA"/>
</dbReference>
<proteinExistence type="predicted"/>
<comment type="caution">
    <text evidence="2">The sequence shown here is derived from an EMBL/GenBank/DDBJ whole genome shotgun (WGS) entry which is preliminary data.</text>
</comment>
<evidence type="ECO:0000256" key="1">
    <source>
        <dbReference type="SAM" id="MobiDB-lite"/>
    </source>
</evidence>